<dbReference type="EMBL" id="KL363237">
    <property type="protein sequence ID" value="KFD51636.1"/>
    <property type="molecule type" value="Genomic_DNA"/>
</dbReference>
<dbReference type="EMBL" id="KL367511">
    <property type="protein sequence ID" value="KFD67775.1"/>
    <property type="molecule type" value="Genomic_DNA"/>
</dbReference>
<evidence type="ECO:0000313" key="3">
    <source>
        <dbReference type="Proteomes" id="UP000030764"/>
    </source>
</evidence>
<accession>A0A085M340</accession>
<reference evidence="1 3" key="1">
    <citation type="journal article" date="2014" name="Nat. Genet.">
        <title>Genome and transcriptome of the porcine whipworm Trichuris suis.</title>
        <authorList>
            <person name="Jex A.R."/>
            <person name="Nejsum P."/>
            <person name="Schwarz E.M."/>
            <person name="Hu L."/>
            <person name="Young N.D."/>
            <person name="Hall R.S."/>
            <person name="Korhonen P.K."/>
            <person name="Liao S."/>
            <person name="Thamsborg S."/>
            <person name="Xia J."/>
            <person name="Xu P."/>
            <person name="Wang S."/>
            <person name="Scheerlinck J.P."/>
            <person name="Hofmann A."/>
            <person name="Sternberg P.W."/>
            <person name="Wang J."/>
            <person name="Gasser R.B."/>
        </authorList>
    </citation>
    <scope>NUCLEOTIDE SEQUENCE [LARGE SCALE GENOMIC DNA]</scope>
    <source>
        <strain evidence="2">DCEP-RM93F</strain>
        <strain evidence="1">DCEP-RM93M</strain>
    </source>
</reference>
<dbReference type="Proteomes" id="UP000030764">
    <property type="component" value="Unassembled WGS sequence"/>
</dbReference>
<protein>
    <submittedName>
        <fullName evidence="1">Uncharacterized protein</fullName>
    </submittedName>
</protein>
<name>A0A085M340_9BILA</name>
<sequence length="60" mass="6796">MRIGVVKCGSATIMKYIPHPVMGEMTSLAVLAFEYNRIRPGKQYANKPSERLKSLRLKCI</sequence>
<organism evidence="1 3">
    <name type="scientific">Trichuris suis</name>
    <name type="common">pig whipworm</name>
    <dbReference type="NCBI Taxonomy" id="68888"/>
    <lineage>
        <taxon>Eukaryota</taxon>
        <taxon>Metazoa</taxon>
        <taxon>Ecdysozoa</taxon>
        <taxon>Nematoda</taxon>
        <taxon>Enoplea</taxon>
        <taxon>Dorylaimia</taxon>
        <taxon>Trichinellida</taxon>
        <taxon>Trichuridae</taxon>
        <taxon>Trichuris</taxon>
    </lineage>
</organism>
<gene>
    <name evidence="1" type="ORF">M513_07515</name>
    <name evidence="2" type="ORF">M514_07515</name>
</gene>
<proteinExistence type="predicted"/>
<keyword evidence="3" id="KW-1185">Reference proteome</keyword>
<evidence type="ECO:0000313" key="2">
    <source>
        <dbReference type="EMBL" id="KFD67775.1"/>
    </source>
</evidence>
<dbReference type="AlphaFoldDB" id="A0A085M340"/>
<dbReference type="Proteomes" id="UP000030758">
    <property type="component" value="Unassembled WGS sequence"/>
</dbReference>
<evidence type="ECO:0000313" key="1">
    <source>
        <dbReference type="EMBL" id="KFD51636.1"/>
    </source>
</evidence>